<gene>
    <name evidence="3" type="ORF">C7S18_00150</name>
</gene>
<feature type="region of interest" description="Disordered" evidence="1">
    <location>
        <begin position="665"/>
        <end position="685"/>
    </location>
</feature>
<dbReference type="InterPro" id="IPR008969">
    <property type="entry name" value="CarboxyPept-like_regulatory"/>
</dbReference>
<accession>A0A2P1PLJ1</accession>
<dbReference type="InterPro" id="IPR000601">
    <property type="entry name" value="PKD_dom"/>
</dbReference>
<dbReference type="RefSeq" id="WP_170113019.1">
    <property type="nucleotide sequence ID" value="NZ_CP027860.1"/>
</dbReference>
<dbReference type="SUPFAM" id="SSF49464">
    <property type="entry name" value="Carboxypeptidase regulatory domain-like"/>
    <property type="match status" value="1"/>
</dbReference>
<sequence length="1601" mass="168769">MLRLGRVFCVLFGFLLPGLVFADLIFSSSFEPLDALFLAVPSPERDALLPADARPPIGAQLSSGSLPASGWRLFVDGIERTEESTVSASGIVWSPPTVLSEATHQAEVRHGSNTLTWSFTLRSPPQVVDLQPQGDVPDGPSAPTLSGRFSDLGAGVDPSRTRLLLDGVDVTAQAQLTAFSFTLQPPAILPDGQREATLEVYDLAGNVTRAGWAFLIGPRPQLVFESPAATVLPFGSRPEIVLRASVSRGSLAAQDIQVFLESEDITARFTVEQAGPGDVLLRYTFAEAPAQGFYQLRAYARSGNGVRELALTGFTIDQERLYRLERVSPAAGAVQIEPLALVEVLVASTPSPGHPLKVRLNGLPPISVREEQGLRIYGRSFALVPGPNTITAEAQFASGESRTLEIPVTYQPVAEVVIDTPLDWSILGPASSPNTPVAGGALDLTGQVARPVIVSGRTSSAVSSVQINQQAAQLSPDGRSFTFPNFFLHEGTNLLNAQAMDAHGRASGTQITVYVDQTAPVLTVESPAPSAITSLQRIDVRGIVNDAVEGRAGAAQMSVRVDNLSLASGVEASVANQGFLAAEVPLVVGRNLLKASARDALGNLREQELVVVRTAVGARRIVAVSGDRQSAPAGTELPRALEIQALNAEGEPLPDHPLQIDLLRGSGSLRAGPQPNRPDGLNPARNLSLLTDAEGLARVWWTLGEDARPGSDVLRVRGDGMAEDVVFVASAEAGAPTRLGLYGTAGMQFVGTDSRPVEALMAQALDAHGNPIADTTVTFQVTDGDARFDARSATSGSISEQGRAIAVQTDRHGVATVRPQTGASPGLIQIRASVPDTDIATSTFQLMSLQRSNGPTGLGGTVMDHDGTPIAGVRLSIDRTPLSVLSAADGSFRFADQVPPGKIDLFVDGRLVQFSRGGVAHEYPALHFEMPIVQGQQNQLPHPIYLPPVSIGRAVTVGGNQDVVLTMPGFEGFSMRVRANSVTFPDGSREGPLVVNAVHADRLPMVPLGTAGQFAGIGWTIQPTNTRFDPPIEVHIPNTEGLAPGRTLPIFQWDHDLATFVPMGHGTVSEDATQIISDPGSGISKAGWGGGGPPPPLPNDGDNQCPVRCPSGFGEGTEPAAIEIRANGETADLFLPQPEAGGAIPVAFSSTASGNCPTPMTTWTLGTGKTAEGPVANESYTGPQSYTVRATLTCGSCCAGASDTIEVALVEVKYSQQRPCEGFDDVPKPPWLFVPLGSTNKTDAAIDPTEVATDVEFRSANTGFATVSPDTAAASPQELTVTGVAVGDTEIESMKGLSGNFGSFKVMVKDRIDKHVSLHVITEENDDTQPIPVNRGVPNQLCLRGGNNRRIDAQVPNTDVLFPGSDGPPAIPETVYSGGDGICDTPRIGDDDPVIPQHQGLPHSACVGAGPNGFRDTANAAGDDVAGATAIDSGPNGVCQTVANNINLVPTDAPNQSSLQQYLNSDIWGKQANVHFTLSMNSRTVNFDLDRDGALDDPPTPGNSFAEVDALRASAYDASADYNIYYIMKYGRPVALTKFERKEAWIGDDKESNVNLITAHELGHLLADLPDTTADTKDLMHAGIDFEKGCKLTYSEWGLVH</sequence>
<dbReference type="KEGG" id="xba:C7S18_00150"/>
<dbReference type="EMBL" id="CP027860">
    <property type="protein sequence ID" value="AVP95699.1"/>
    <property type="molecule type" value="Genomic_DNA"/>
</dbReference>
<dbReference type="Gene3D" id="2.60.40.10">
    <property type="entry name" value="Immunoglobulins"/>
    <property type="match status" value="4"/>
</dbReference>
<evidence type="ECO:0000313" key="3">
    <source>
        <dbReference type="EMBL" id="AVP95699.1"/>
    </source>
</evidence>
<dbReference type="PROSITE" id="PS50093">
    <property type="entry name" value="PKD"/>
    <property type="match status" value="1"/>
</dbReference>
<evidence type="ECO:0000256" key="1">
    <source>
        <dbReference type="SAM" id="MobiDB-lite"/>
    </source>
</evidence>
<organism evidence="3 4">
    <name type="scientific">Ahniella affigens</name>
    <dbReference type="NCBI Taxonomy" id="2021234"/>
    <lineage>
        <taxon>Bacteria</taxon>
        <taxon>Pseudomonadati</taxon>
        <taxon>Pseudomonadota</taxon>
        <taxon>Gammaproteobacteria</taxon>
        <taxon>Lysobacterales</taxon>
        <taxon>Rhodanobacteraceae</taxon>
        <taxon>Ahniella</taxon>
    </lineage>
</organism>
<name>A0A2P1PLJ1_9GAMM</name>
<dbReference type="InterPro" id="IPR003343">
    <property type="entry name" value="Big_2"/>
</dbReference>
<feature type="domain" description="PKD" evidence="2">
    <location>
        <begin position="1146"/>
        <end position="1193"/>
    </location>
</feature>
<dbReference type="Pfam" id="PF02368">
    <property type="entry name" value="Big_2"/>
    <property type="match status" value="1"/>
</dbReference>
<dbReference type="SUPFAM" id="SSF49373">
    <property type="entry name" value="Invasin/intimin cell-adhesion fragments"/>
    <property type="match status" value="1"/>
</dbReference>
<protein>
    <recommendedName>
        <fullName evidence="2">PKD domain-containing protein</fullName>
    </recommendedName>
</protein>
<evidence type="ECO:0000313" key="4">
    <source>
        <dbReference type="Proteomes" id="UP000241074"/>
    </source>
</evidence>
<dbReference type="InterPro" id="IPR013783">
    <property type="entry name" value="Ig-like_fold"/>
</dbReference>
<reference evidence="3 4" key="1">
    <citation type="submission" date="2018-03" db="EMBL/GenBank/DDBJ databases">
        <title>Ahniella affigens gen. nov., sp. nov., a gammaproteobacterium isolated from sandy soil near a stream.</title>
        <authorList>
            <person name="Ko Y."/>
            <person name="Kim J.-H."/>
        </authorList>
    </citation>
    <scope>NUCLEOTIDE SEQUENCE [LARGE SCALE GENOMIC DNA]</scope>
    <source>
        <strain evidence="3 4">D13</strain>
    </source>
</reference>
<keyword evidence="4" id="KW-1185">Reference proteome</keyword>
<evidence type="ECO:0000259" key="2">
    <source>
        <dbReference type="PROSITE" id="PS50093"/>
    </source>
</evidence>
<dbReference type="CDD" id="cd00146">
    <property type="entry name" value="PKD"/>
    <property type="match status" value="1"/>
</dbReference>
<dbReference type="Proteomes" id="UP000241074">
    <property type="component" value="Chromosome"/>
</dbReference>
<proteinExistence type="predicted"/>
<dbReference type="InterPro" id="IPR008964">
    <property type="entry name" value="Invasin/intimin_cell_adhesion"/>
</dbReference>
<reference evidence="3 4" key="2">
    <citation type="submission" date="2018-03" db="EMBL/GenBank/DDBJ databases">
        <authorList>
            <person name="Keele B.F."/>
        </authorList>
    </citation>
    <scope>NUCLEOTIDE SEQUENCE [LARGE SCALE GENOMIC DNA]</scope>
    <source>
        <strain evidence="3 4">D13</strain>
    </source>
</reference>